<feature type="signal peptide" evidence="2">
    <location>
        <begin position="1"/>
        <end position="22"/>
    </location>
</feature>
<comment type="caution">
    <text evidence="3">The sequence shown here is derived from an EMBL/GenBank/DDBJ whole genome shotgun (WGS) entry which is preliminary data.</text>
</comment>
<feature type="region of interest" description="Disordered" evidence="1">
    <location>
        <begin position="167"/>
        <end position="187"/>
    </location>
</feature>
<sequence>MTTCHVSSVFKWLAVVVSFTLAGCASSVTRIDTWQGDPVEADNPAVLKAPGEIQMITVNGRKMTNFLISDLALDYGLLPGQNDVVFTYKTIWARTGVVRDGESKVHTIESERQRVSFDAQPGAVYRFQFDRPSSRQQAEAMMKTFSAAIVSDTGEVAGRSELWDGKAMADAPRTPVSSSKVDDETGVADTPLDRLKSVWSEASEEEKRTFLRWAFE</sequence>
<dbReference type="EMBL" id="PXNN01000009">
    <property type="protein sequence ID" value="PSF09162.1"/>
    <property type="molecule type" value="Genomic_DNA"/>
</dbReference>
<protein>
    <submittedName>
        <fullName evidence="3">DUF2057 domain-containing protein</fullName>
    </submittedName>
</protein>
<evidence type="ECO:0000256" key="1">
    <source>
        <dbReference type="SAM" id="MobiDB-lite"/>
    </source>
</evidence>
<proteinExistence type="predicted"/>
<evidence type="ECO:0000313" key="3">
    <source>
        <dbReference type="EMBL" id="PSF09162.1"/>
    </source>
</evidence>
<evidence type="ECO:0000256" key="2">
    <source>
        <dbReference type="SAM" id="SignalP"/>
    </source>
</evidence>
<dbReference type="Proteomes" id="UP000238385">
    <property type="component" value="Unassembled WGS sequence"/>
</dbReference>
<keyword evidence="2" id="KW-0732">Signal</keyword>
<dbReference type="AlphaFoldDB" id="A0A2T1KHV2"/>
<dbReference type="RefSeq" id="WP_106670854.1">
    <property type="nucleotide sequence ID" value="NZ_BMFE01000005.1"/>
</dbReference>
<dbReference type="OrthoDB" id="6363842at2"/>
<feature type="chain" id="PRO_5015504849" evidence="2">
    <location>
        <begin position="23"/>
        <end position="216"/>
    </location>
</feature>
<reference evidence="3 4" key="1">
    <citation type="submission" date="2018-03" db="EMBL/GenBank/DDBJ databases">
        <title>Marinobacter brunus sp. nov., a marine bacterium of Gamma-proteobacteria isolated from the surface seawater of the South China Sea.</title>
        <authorList>
            <person name="Cheng H."/>
            <person name="Wu Y.-H."/>
            <person name="Xamxidin M."/>
            <person name="Xu X.-W."/>
        </authorList>
    </citation>
    <scope>NUCLEOTIDE SEQUENCE [LARGE SCALE GENOMIC DNA]</scope>
    <source>
        <strain evidence="3 4">JCM 30472</strain>
    </source>
</reference>
<dbReference type="Pfam" id="PF09829">
    <property type="entry name" value="DUF2057"/>
    <property type="match status" value="1"/>
</dbReference>
<gene>
    <name evidence="3" type="ORF">C7H08_06085</name>
</gene>
<evidence type="ECO:0000313" key="4">
    <source>
        <dbReference type="Proteomes" id="UP000238385"/>
    </source>
</evidence>
<dbReference type="InterPro" id="IPR018635">
    <property type="entry name" value="UPF0319"/>
</dbReference>
<accession>A0A2T1KHV2</accession>
<keyword evidence="4" id="KW-1185">Reference proteome</keyword>
<organism evidence="3 4">
    <name type="scientific">Marinobacter halophilus</name>
    <dbReference type="NCBI Taxonomy" id="1323740"/>
    <lineage>
        <taxon>Bacteria</taxon>
        <taxon>Pseudomonadati</taxon>
        <taxon>Pseudomonadota</taxon>
        <taxon>Gammaproteobacteria</taxon>
        <taxon>Pseudomonadales</taxon>
        <taxon>Marinobacteraceae</taxon>
        <taxon>Marinobacter</taxon>
    </lineage>
</organism>
<name>A0A2T1KHV2_9GAMM</name>